<evidence type="ECO:0000256" key="6">
    <source>
        <dbReference type="ARBA" id="ARBA00039272"/>
    </source>
</evidence>
<dbReference type="PANTHER" id="PTHR12968:SF2">
    <property type="entry name" value="B9 DOMAIN-CONTAINING PROTEIN 2"/>
    <property type="match status" value="1"/>
</dbReference>
<evidence type="ECO:0000256" key="4">
    <source>
        <dbReference type="ARBA" id="ARBA00023212"/>
    </source>
</evidence>
<dbReference type="GeneID" id="27689639"/>
<dbReference type="Pfam" id="PF07162">
    <property type="entry name" value="B9-C2"/>
    <property type="match status" value="1"/>
</dbReference>
<evidence type="ECO:0000256" key="5">
    <source>
        <dbReference type="ARBA" id="ARBA00023273"/>
    </source>
</evidence>
<sequence length="175" mass="19823">MAELHIIGSLVGASNFPRPELCCKWRVIAGDGWKILEGATEGLTQVDVPEDDRFTVWSHPIDIHYATKSVTGWPKLQVQVFRRDSFGRNELYGYGFVHIPTTPGEHALDIVTWRPVTSFWDEVWSYFLNSSPALKNPDMVHTPSDRFRLTTCSMGKVHVEVGIILRNFEGYGVAM</sequence>
<keyword evidence="2" id="KW-0963">Cytoplasm</keyword>
<dbReference type="PROSITE" id="PS51381">
    <property type="entry name" value="C2_B9"/>
    <property type="match status" value="1"/>
</dbReference>
<dbReference type="GO" id="GO:0036038">
    <property type="term" value="C:MKS complex"/>
    <property type="evidence" value="ECO:0007669"/>
    <property type="project" value="TreeGrafter"/>
</dbReference>
<name>A0A0L0HCH3_SPIPD</name>
<gene>
    <name evidence="7" type="ORF">SPPG_06321</name>
</gene>
<dbReference type="STRING" id="645134.A0A0L0HCH3"/>
<dbReference type="InterPro" id="IPR010796">
    <property type="entry name" value="C2_B9-type_dom"/>
</dbReference>
<keyword evidence="8" id="KW-1185">Reference proteome</keyword>
<dbReference type="InParanoid" id="A0A0L0HCH3"/>
<reference evidence="7 8" key="1">
    <citation type="submission" date="2009-08" db="EMBL/GenBank/DDBJ databases">
        <title>The Genome Sequence of Spizellomyces punctatus strain DAOM BR117.</title>
        <authorList>
            <consortium name="The Broad Institute Genome Sequencing Platform"/>
            <person name="Russ C."/>
            <person name="Cuomo C."/>
            <person name="Shea T."/>
            <person name="Young S.K."/>
            <person name="Zeng Q."/>
            <person name="Koehrsen M."/>
            <person name="Haas B."/>
            <person name="Borodovsky M."/>
            <person name="Guigo R."/>
            <person name="Alvarado L."/>
            <person name="Berlin A."/>
            <person name="Bochicchio J."/>
            <person name="Borenstein D."/>
            <person name="Chapman S."/>
            <person name="Chen Z."/>
            <person name="Engels R."/>
            <person name="Freedman E."/>
            <person name="Gellesch M."/>
            <person name="Goldberg J."/>
            <person name="Griggs A."/>
            <person name="Gujja S."/>
            <person name="Heiman D."/>
            <person name="Hepburn T."/>
            <person name="Howarth C."/>
            <person name="Jen D."/>
            <person name="Larson L."/>
            <person name="Lewis B."/>
            <person name="Mehta T."/>
            <person name="Park D."/>
            <person name="Pearson M."/>
            <person name="Roberts A."/>
            <person name="Saif S."/>
            <person name="Shenoy N."/>
            <person name="Sisk P."/>
            <person name="Stolte C."/>
            <person name="Sykes S."/>
            <person name="Thomson T."/>
            <person name="Walk T."/>
            <person name="White J."/>
            <person name="Yandava C."/>
            <person name="Burger G."/>
            <person name="Gray M.W."/>
            <person name="Holland P.W.H."/>
            <person name="King N."/>
            <person name="Lang F.B.F."/>
            <person name="Roger A.J."/>
            <person name="Ruiz-Trillo I."/>
            <person name="Lander E."/>
            <person name="Nusbaum C."/>
        </authorList>
    </citation>
    <scope>NUCLEOTIDE SEQUENCE [LARGE SCALE GENOMIC DNA]</scope>
    <source>
        <strain evidence="7 8">DAOM BR117</strain>
    </source>
</reference>
<dbReference type="EMBL" id="KQ257460">
    <property type="protein sequence ID" value="KNC98641.1"/>
    <property type="molecule type" value="Genomic_DNA"/>
</dbReference>
<evidence type="ECO:0000256" key="1">
    <source>
        <dbReference type="ARBA" id="ARBA00004120"/>
    </source>
</evidence>
<keyword evidence="5" id="KW-0966">Cell projection</keyword>
<dbReference type="GO" id="GO:0060271">
    <property type="term" value="P:cilium assembly"/>
    <property type="evidence" value="ECO:0007669"/>
    <property type="project" value="TreeGrafter"/>
</dbReference>
<keyword evidence="4" id="KW-0206">Cytoskeleton</keyword>
<protein>
    <recommendedName>
        <fullName evidence="6">B9 domain-containing protein 2</fullName>
    </recommendedName>
</protein>
<organism evidence="7 8">
    <name type="scientific">Spizellomyces punctatus (strain DAOM BR117)</name>
    <dbReference type="NCBI Taxonomy" id="645134"/>
    <lineage>
        <taxon>Eukaryota</taxon>
        <taxon>Fungi</taxon>
        <taxon>Fungi incertae sedis</taxon>
        <taxon>Chytridiomycota</taxon>
        <taxon>Chytridiomycota incertae sedis</taxon>
        <taxon>Chytridiomycetes</taxon>
        <taxon>Spizellomycetales</taxon>
        <taxon>Spizellomycetaceae</taxon>
        <taxon>Spizellomyces</taxon>
    </lineage>
</organism>
<keyword evidence="3" id="KW-0970">Cilium biogenesis/degradation</keyword>
<dbReference type="PANTHER" id="PTHR12968">
    <property type="entry name" value="B9 DOMAIN-CONTAINING"/>
    <property type="match status" value="1"/>
</dbReference>
<dbReference type="OrthoDB" id="184109at2759"/>
<evidence type="ECO:0000256" key="3">
    <source>
        <dbReference type="ARBA" id="ARBA00022794"/>
    </source>
</evidence>
<accession>A0A0L0HCH3</accession>
<dbReference type="Proteomes" id="UP000053201">
    <property type="component" value="Unassembled WGS sequence"/>
</dbReference>
<dbReference type="AlphaFoldDB" id="A0A0L0HCH3"/>
<dbReference type="VEuPathDB" id="FungiDB:SPPG_06321"/>
<evidence type="ECO:0000256" key="2">
    <source>
        <dbReference type="ARBA" id="ARBA00022490"/>
    </source>
</evidence>
<evidence type="ECO:0000313" key="8">
    <source>
        <dbReference type="Proteomes" id="UP000053201"/>
    </source>
</evidence>
<dbReference type="eggNOG" id="KOG4028">
    <property type="taxonomic scope" value="Eukaryota"/>
</dbReference>
<dbReference type="OMA" id="DVAYWCH"/>
<comment type="subcellular location">
    <subcellularLocation>
        <location evidence="1">Cytoplasm</location>
        <location evidence="1">Cytoskeleton</location>
        <location evidence="1">Cilium basal body</location>
    </subcellularLocation>
</comment>
<proteinExistence type="predicted"/>
<dbReference type="RefSeq" id="XP_016606681.1">
    <property type="nucleotide sequence ID" value="XM_016754537.1"/>
</dbReference>
<evidence type="ECO:0000313" key="7">
    <source>
        <dbReference type="EMBL" id="KNC98641.1"/>
    </source>
</evidence>